<comment type="caution">
    <text evidence="1">The sequence shown here is derived from an EMBL/GenBank/DDBJ whole genome shotgun (WGS) entry which is preliminary data.</text>
</comment>
<dbReference type="OrthoDB" id="5918540at2"/>
<name>A0A135I819_9GAMM</name>
<dbReference type="RefSeq" id="WP_067416813.1">
    <property type="nucleotide sequence ID" value="NZ_LNTY01000034.1"/>
</dbReference>
<keyword evidence="2" id="KW-1185">Reference proteome</keyword>
<dbReference type="EMBL" id="LNTY01000034">
    <property type="protein sequence ID" value="KXF81567.1"/>
    <property type="molecule type" value="Genomic_DNA"/>
</dbReference>
<protein>
    <submittedName>
        <fullName evidence="1">Uncharacterized protein</fullName>
    </submittedName>
</protein>
<evidence type="ECO:0000313" key="2">
    <source>
        <dbReference type="Proteomes" id="UP000070529"/>
    </source>
</evidence>
<evidence type="ECO:0000313" key="1">
    <source>
        <dbReference type="EMBL" id="KXF81567.1"/>
    </source>
</evidence>
<reference evidence="1 2" key="1">
    <citation type="submission" date="2015-11" db="EMBL/GenBank/DDBJ databases">
        <title>Genomic Taxonomy of the Vibrionaceae.</title>
        <authorList>
            <person name="Gomez-Gil B."/>
            <person name="Enciso-Ibarra J."/>
        </authorList>
    </citation>
    <scope>NUCLEOTIDE SEQUENCE [LARGE SCALE GENOMIC DNA]</scope>
    <source>
        <strain evidence="1 2">CAIM 912</strain>
    </source>
</reference>
<gene>
    <name evidence="1" type="ORF">ATN88_02465</name>
</gene>
<dbReference type="STRING" id="294935.ATN88_02465"/>
<sequence>MKSDCCYEMAKDIFVCHLGMTEGEAEKQLATMFQNGKFVSTAHSSREKKLTNYSDNKKV</sequence>
<organism evidence="1 2">
    <name type="scientific">Enterovibrio coralii</name>
    <dbReference type="NCBI Taxonomy" id="294935"/>
    <lineage>
        <taxon>Bacteria</taxon>
        <taxon>Pseudomonadati</taxon>
        <taxon>Pseudomonadota</taxon>
        <taxon>Gammaproteobacteria</taxon>
        <taxon>Vibrionales</taxon>
        <taxon>Vibrionaceae</taxon>
        <taxon>Enterovibrio</taxon>
    </lineage>
</organism>
<accession>A0A135I819</accession>
<proteinExistence type="predicted"/>
<dbReference type="AlphaFoldDB" id="A0A135I819"/>
<dbReference type="Proteomes" id="UP000070529">
    <property type="component" value="Unassembled WGS sequence"/>
</dbReference>